<dbReference type="InterPro" id="IPR029068">
    <property type="entry name" value="Glyas_Bleomycin-R_OHBP_Dase"/>
</dbReference>
<reference evidence="2 3" key="1">
    <citation type="submission" date="2020-08" db="EMBL/GenBank/DDBJ databases">
        <title>Genomic Encyclopedia of Type Strains, Phase IV (KMG-V): Genome sequencing to study the core and pangenomes of soil and plant-associated prokaryotes.</title>
        <authorList>
            <person name="Whitman W."/>
        </authorList>
    </citation>
    <scope>NUCLEOTIDE SEQUENCE [LARGE SCALE GENOMIC DNA]</scope>
    <source>
        <strain evidence="2 3">X5P3</strain>
    </source>
</reference>
<accession>A0A7W7ZP16</accession>
<dbReference type="PANTHER" id="PTHR33993">
    <property type="entry name" value="GLYOXALASE-RELATED"/>
    <property type="match status" value="1"/>
</dbReference>
<sequence length="124" mass="13402">MSKFEGNAVTWFEIPATDMQRAVHFYETLLDKKLCAFPSAVPYFMFPAERGAVAGALIHSPLQKPTADGTMVYLNVDGQLDATLGRANTLGTTVLVPRTEIPGGFGSYACLLDSEGNHIGLHSR</sequence>
<dbReference type="Proteomes" id="UP000584867">
    <property type="component" value="Unassembled WGS sequence"/>
</dbReference>
<organism evidence="2 3">
    <name type="scientific">Granulicella mallensis</name>
    <dbReference type="NCBI Taxonomy" id="940614"/>
    <lineage>
        <taxon>Bacteria</taxon>
        <taxon>Pseudomonadati</taxon>
        <taxon>Acidobacteriota</taxon>
        <taxon>Terriglobia</taxon>
        <taxon>Terriglobales</taxon>
        <taxon>Acidobacteriaceae</taxon>
        <taxon>Granulicella</taxon>
    </lineage>
</organism>
<proteinExistence type="predicted"/>
<evidence type="ECO:0000313" key="2">
    <source>
        <dbReference type="EMBL" id="MBB5063520.1"/>
    </source>
</evidence>
<dbReference type="Pfam" id="PF00903">
    <property type="entry name" value="Glyoxalase"/>
    <property type="match status" value="1"/>
</dbReference>
<dbReference type="EMBL" id="JACHIO010000006">
    <property type="protein sequence ID" value="MBB5063520.1"/>
    <property type="molecule type" value="Genomic_DNA"/>
</dbReference>
<dbReference type="SUPFAM" id="SSF54593">
    <property type="entry name" value="Glyoxalase/Bleomycin resistance protein/Dihydroxybiphenyl dioxygenase"/>
    <property type="match status" value="1"/>
</dbReference>
<dbReference type="AlphaFoldDB" id="A0A7W7ZP16"/>
<dbReference type="CDD" id="cd07247">
    <property type="entry name" value="SgaA_N_like"/>
    <property type="match status" value="1"/>
</dbReference>
<dbReference type="Gene3D" id="3.10.180.10">
    <property type="entry name" value="2,3-Dihydroxybiphenyl 1,2-Dioxygenase, domain 1"/>
    <property type="match status" value="1"/>
</dbReference>
<evidence type="ECO:0000313" key="3">
    <source>
        <dbReference type="Proteomes" id="UP000584867"/>
    </source>
</evidence>
<feature type="domain" description="Glyoxalase/fosfomycin resistance/dioxygenase" evidence="1">
    <location>
        <begin position="11"/>
        <end position="119"/>
    </location>
</feature>
<dbReference type="InterPro" id="IPR004360">
    <property type="entry name" value="Glyas_Fos-R_dOase_dom"/>
</dbReference>
<dbReference type="RefSeq" id="WP_184254738.1">
    <property type="nucleotide sequence ID" value="NZ_JACHIO010000006.1"/>
</dbReference>
<protein>
    <recommendedName>
        <fullName evidence="1">Glyoxalase/fosfomycin resistance/dioxygenase domain-containing protein</fullName>
    </recommendedName>
</protein>
<evidence type="ECO:0000259" key="1">
    <source>
        <dbReference type="Pfam" id="PF00903"/>
    </source>
</evidence>
<gene>
    <name evidence="2" type="ORF">HDF15_001862</name>
</gene>
<name>A0A7W7ZP16_9BACT</name>
<dbReference type="PANTHER" id="PTHR33993:SF2">
    <property type="entry name" value="VOC DOMAIN-CONTAINING PROTEIN"/>
    <property type="match status" value="1"/>
</dbReference>
<comment type="caution">
    <text evidence="2">The sequence shown here is derived from an EMBL/GenBank/DDBJ whole genome shotgun (WGS) entry which is preliminary data.</text>
</comment>
<dbReference type="InterPro" id="IPR052164">
    <property type="entry name" value="Anthracycline_SecMetBiosynth"/>
</dbReference>